<accession>A0ACC1MLA3</accession>
<protein>
    <submittedName>
        <fullName evidence="1">Uncharacterized protein</fullName>
    </submittedName>
</protein>
<keyword evidence="2" id="KW-1185">Reference proteome</keyword>
<dbReference type="Proteomes" id="UP001143856">
    <property type="component" value="Unassembled WGS sequence"/>
</dbReference>
<comment type="caution">
    <text evidence="1">The sequence shown here is derived from an EMBL/GenBank/DDBJ whole genome shotgun (WGS) entry which is preliminary data.</text>
</comment>
<name>A0ACC1MLA3_9PEZI</name>
<reference evidence="1" key="1">
    <citation type="submission" date="2022-10" db="EMBL/GenBank/DDBJ databases">
        <title>Genome Sequence of Xylaria curta.</title>
        <authorList>
            <person name="Buettner E."/>
        </authorList>
    </citation>
    <scope>NUCLEOTIDE SEQUENCE</scope>
    <source>
        <strain evidence="1">Babe10</strain>
    </source>
</reference>
<organism evidence="1 2">
    <name type="scientific">Xylaria curta</name>
    <dbReference type="NCBI Taxonomy" id="42375"/>
    <lineage>
        <taxon>Eukaryota</taxon>
        <taxon>Fungi</taxon>
        <taxon>Dikarya</taxon>
        <taxon>Ascomycota</taxon>
        <taxon>Pezizomycotina</taxon>
        <taxon>Sordariomycetes</taxon>
        <taxon>Xylariomycetidae</taxon>
        <taxon>Xylariales</taxon>
        <taxon>Xylariaceae</taxon>
        <taxon>Xylaria</taxon>
    </lineage>
</organism>
<dbReference type="EMBL" id="JAPDGR010004736">
    <property type="protein sequence ID" value="KAJ2967328.1"/>
    <property type="molecule type" value="Genomic_DNA"/>
</dbReference>
<evidence type="ECO:0000313" key="2">
    <source>
        <dbReference type="Proteomes" id="UP001143856"/>
    </source>
</evidence>
<evidence type="ECO:0000313" key="1">
    <source>
        <dbReference type="EMBL" id="KAJ2967328.1"/>
    </source>
</evidence>
<sequence>MTIEQIEEFKRDFVAAAKRAVEAGFDVIEIHAAHGYLIHSFLSPISNRRTDRYGGSFENRVRILLETAEEVRKVIPETMPLFTRISATDWFEFDESSKGEFPESWTVEQSARLAPLLAERGVDLLDVSSGGIHPKAASGIRSGPGYQAHFATAIKKAVGDKLAVSTVGGIHNGALAEELLQGTSGETPLDVVMAGRWFQKNPACGRGGKKRAKLS</sequence>
<gene>
    <name evidence="1" type="ORF">NUW58_g10481</name>
</gene>
<proteinExistence type="predicted"/>